<evidence type="ECO:0000256" key="6">
    <source>
        <dbReference type="ARBA" id="ARBA00022833"/>
    </source>
</evidence>
<keyword evidence="7" id="KW-0539">Nucleus</keyword>
<evidence type="ECO:0000256" key="3">
    <source>
        <dbReference type="ARBA" id="ARBA00022723"/>
    </source>
</evidence>
<dbReference type="AlphaFoldDB" id="A0A8C4TE49"/>
<protein>
    <submittedName>
        <fullName evidence="11">Zinc finger protein OZF-like</fullName>
    </submittedName>
</protein>
<dbReference type="Proteomes" id="UP000694620">
    <property type="component" value="Unassembled WGS sequence"/>
</dbReference>
<keyword evidence="3" id="KW-0479">Metal-binding</keyword>
<feature type="domain" description="C2H2-type" evidence="10">
    <location>
        <begin position="302"/>
        <end position="329"/>
    </location>
</feature>
<dbReference type="PANTHER" id="PTHR23235:SF142">
    <property type="entry name" value="ZINC FINGER PROTEIN 384"/>
    <property type="match status" value="1"/>
</dbReference>
<evidence type="ECO:0000256" key="8">
    <source>
        <dbReference type="PROSITE-ProRule" id="PRU00042"/>
    </source>
</evidence>
<dbReference type="PROSITE" id="PS00028">
    <property type="entry name" value="ZINC_FINGER_C2H2_1"/>
    <property type="match status" value="6"/>
</dbReference>
<reference evidence="11" key="2">
    <citation type="submission" date="2025-09" db="UniProtKB">
        <authorList>
            <consortium name="Ensembl"/>
        </authorList>
    </citation>
    <scope>IDENTIFICATION</scope>
</reference>
<dbReference type="RefSeq" id="XP_028646558.1">
    <property type="nucleotide sequence ID" value="XM_028790725.2"/>
</dbReference>
<proteinExistence type="inferred from homology"/>
<evidence type="ECO:0000313" key="11">
    <source>
        <dbReference type="Ensembl" id="ENSECRP00000029315.1"/>
    </source>
</evidence>
<dbReference type="GO" id="GO:0005634">
    <property type="term" value="C:nucleus"/>
    <property type="evidence" value="ECO:0007669"/>
    <property type="project" value="UniProtKB-SubCell"/>
</dbReference>
<dbReference type="FunFam" id="3.30.160.60:FF:001158">
    <property type="entry name" value="zinc finger protein 22"/>
    <property type="match status" value="1"/>
</dbReference>
<dbReference type="SUPFAM" id="SSF57667">
    <property type="entry name" value="beta-beta-alpha zinc fingers"/>
    <property type="match status" value="4"/>
</dbReference>
<dbReference type="PANTHER" id="PTHR23235">
    <property type="entry name" value="KRUEPPEL-LIKE TRANSCRIPTION FACTOR"/>
    <property type="match status" value="1"/>
</dbReference>
<keyword evidence="12" id="KW-1185">Reference proteome</keyword>
<feature type="domain" description="C2H2-type" evidence="10">
    <location>
        <begin position="276"/>
        <end position="301"/>
    </location>
</feature>
<keyword evidence="6" id="KW-0862">Zinc</keyword>
<feature type="domain" description="C2H2-type" evidence="10">
    <location>
        <begin position="358"/>
        <end position="385"/>
    </location>
</feature>
<evidence type="ECO:0000313" key="12">
    <source>
        <dbReference type="Proteomes" id="UP000694620"/>
    </source>
</evidence>
<organism evidence="11 12">
    <name type="scientific">Erpetoichthys calabaricus</name>
    <name type="common">Rope fish</name>
    <name type="synonym">Calamoichthys calabaricus</name>
    <dbReference type="NCBI Taxonomy" id="27687"/>
    <lineage>
        <taxon>Eukaryota</taxon>
        <taxon>Metazoa</taxon>
        <taxon>Chordata</taxon>
        <taxon>Craniata</taxon>
        <taxon>Vertebrata</taxon>
        <taxon>Euteleostomi</taxon>
        <taxon>Actinopterygii</taxon>
        <taxon>Polypteriformes</taxon>
        <taxon>Polypteridae</taxon>
        <taxon>Erpetoichthys</taxon>
    </lineage>
</organism>
<dbReference type="FunFam" id="3.30.160.60:FF:002343">
    <property type="entry name" value="Zinc finger protein 33A"/>
    <property type="match status" value="1"/>
</dbReference>
<dbReference type="GeneTree" id="ENSGT00950000182774"/>
<feature type="region of interest" description="Disordered" evidence="9">
    <location>
        <begin position="91"/>
        <end position="177"/>
    </location>
</feature>
<evidence type="ECO:0000256" key="7">
    <source>
        <dbReference type="ARBA" id="ARBA00023242"/>
    </source>
</evidence>
<dbReference type="PROSITE" id="PS50157">
    <property type="entry name" value="ZINC_FINGER_C2H2_2"/>
    <property type="match status" value="7"/>
</dbReference>
<comment type="similarity">
    <text evidence="2">Belongs to the krueppel C2H2-type zinc-finger protein family.</text>
</comment>
<dbReference type="OrthoDB" id="10018191at2759"/>
<dbReference type="Ensembl" id="ENSECRT00000029933.1">
    <property type="protein sequence ID" value="ENSECRP00000029315.1"/>
    <property type="gene ID" value="ENSECRG00000019881.1"/>
</dbReference>
<dbReference type="GO" id="GO:0000978">
    <property type="term" value="F:RNA polymerase II cis-regulatory region sequence-specific DNA binding"/>
    <property type="evidence" value="ECO:0007669"/>
    <property type="project" value="TreeGrafter"/>
</dbReference>
<dbReference type="SMART" id="SM00355">
    <property type="entry name" value="ZnF_C2H2"/>
    <property type="match status" value="7"/>
</dbReference>
<dbReference type="FunFam" id="3.30.160.60:FF:001155">
    <property type="entry name" value="Zinc finger 30C"/>
    <property type="match status" value="1"/>
</dbReference>
<evidence type="ECO:0000256" key="5">
    <source>
        <dbReference type="ARBA" id="ARBA00022771"/>
    </source>
</evidence>
<dbReference type="FunFam" id="3.30.160.60:FF:000016">
    <property type="entry name" value="zinc finger protein 37 homolog"/>
    <property type="match status" value="1"/>
</dbReference>
<evidence type="ECO:0000256" key="1">
    <source>
        <dbReference type="ARBA" id="ARBA00004123"/>
    </source>
</evidence>
<feature type="compositionally biased region" description="Basic and acidic residues" evidence="9">
    <location>
        <begin position="109"/>
        <end position="127"/>
    </location>
</feature>
<dbReference type="Gene3D" id="3.30.160.60">
    <property type="entry name" value="Classic Zinc Finger"/>
    <property type="match status" value="7"/>
</dbReference>
<dbReference type="GeneID" id="114641698"/>
<dbReference type="GO" id="GO:0000981">
    <property type="term" value="F:DNA-binding transcription factor activity, RNA polymerase II-specific"/>
    <property type="evidence" value="ECO:0007669"/>
    <property type="project" value="TreeGrafter"/>
</dbReference>
<dbReference type="Pfam" id="PF00096">
    <property type="entry name" value="zf-C2H2"/>
    <property type="match status" value="5"/>
</dbReference>
<feature type="domain" description="C2H2-type" evidence="10">
    <location>
        <begin position="246"/>
        <end position="273"/>
    </location>
</feature>
<gene>
    <name evidence="11" type="primary">LOC114641698</name>
</gene>
<evidence type="ECO:0000259" key="10">
    <source>
        <dbReference type="PROSITE" id="PS50157"/>
    </source>
</evidence>
<dbReference type="FunFam" id="3.30.160.60:FF:000417">
    <property type="entry name" value="Zinc finger protein"/>
    <property type="match status" value="1"/>
</dbReference>
<dbReference type="InterPro" id="IPR036236">
    <property type="entry name" value="Znf_C2H2_sf"/>
</dbReference>
<feature type="domain" description="C2H2-type" evidence="10">
    <location>
        <begin position="330"/>
        <end position="357"/>
    </location>
</feature>
<dbReference type="GO" id="GO:0008270">
    <property type="term" value="F:zinc ion binding"/>
    <property type="evidence" value="ECO:0007669"/>
    <property type="project" value="UniProtKB-KW"/>
</dbReference>
<accession>A0A8C4TE49</accession>
<comment type="subcellular location">
    <subcellularLocation>
        <location evidence="1">Nucleus</location>
    </subcellularLocation>
</comment>
<name>A0A8C4TE49_ERPCA</name>
<sequence length="441" mass="50396">MASTREEVEDERLQHLKQEDCEWGTPEDVCVKREDCEGQISDFKEEESKGECVEMKVEELEGLSLGLEQQKHERGNIFKLDICKESHSGLQPWSSNSGQLAHQQNPMELKSEISESEEKLIKGNRREEEEEEQKSSESVGINFQENGSLSPTSFPETSLQCRLKNKQDKGKMKKSTRGSERLIAASFQYSSLTGETLTKTEAIHPDEQTVHNTDLEALYASGKCGKTSKNKPDCKDKSVHTSQKPYACSECGKLFLHINSLYRHKRIHNEETPPCCPECGKKFRRNNALQWHLCLHSGEKPYSCVECGKRFSHKRSLQNHTKIHTGDKPYCCSECGKGFSLLGNFHNHLRIHSGEKPYCCSECGKRFTQRSTLRRHIRIHTGEKPHCCSECGKRFSQISSLQRHRRIHTGEKPYSCTECGKQFSNSSHLQRHTQIHTGEKP</sequence>
<dbReference type="FunFam" id="3.30.160.60:FF:002074">
    <property type="entry name" value="Zinc finger protein 841"/>
    <property type="match status" value="1"/>
</dbReference>
<keyword evidence="5 8" id="KW-0863">Zinc-finger</keyword>
<feature type="domain" description="C2H2-type" evidence="10">
    <location>
        <begin position="414"/>
        <end position="441"/>
    </location>
</feature>
<evidence type="ECO:0000256" key="9">
    <source>
        <dbReference type="SAM" id="MobiDB-lite"/>
    </source>
</evidence>
<feature type="domain" description="C2H2-type" evidence="10">
    <location>
        <begin position="386"/>
        <end position="413"/>
    </location>
</feature>
<evidence type="ECO:0000256" key="4">
    <source>
        <dbReference type="ARBA" id="ARBA00022737"/>
    </source>
</evidence>
<keyword evidence="4" id="KW-0677">Repeat</keyword>
<reference evidence="11" key="1">
    <citation type="submission" date="2025-08" db="UniProtKB">
        <authorList>
            <consortium name="Ensembl"/>
        </authorList>
    </citation>
    <scope>IDENTIFICATION</scope>
</reference>
<dbReference type="InterPro" id="IPR013087">
    <property type="entry name" value="Znf_C2H2_type"/>
</dbReference>
<feature type="compositionally biased region" description="Polar residues" evidence="9">
    <location>
        <begin position="91"/>
        <end position="106"/>
    </location>
</feature>
<feature type="compositionally biased region" description="Polar residues" evidence="9">
    <location>
        <begin position="139"/>
        <end position="160"/>
    </location>
</feature>
<evidence type="ECO:0000256" key="2">
    <source>
        <dbReference type="ARBA" id="ARBA00006991"/>
    </source>
</evidence>